<feature type="chain" id="PRO_5013984039" description="Hydrophobin" evidence="2">
    <location>
        <begin position="17"/>
        <end position="160"/>
    </location>
</feature>
<feature type="signal peptide" evidence="2">
    <location>
        <begin position="1"/>
        <end position="16"/>
    </location>
</feature>
<comment type="subcellular location">
    <subcellularLocation>
        <location evidence="2">Secreted</location>
        <location evidence="2">Cell wall</location>
    </subcellularLocation>
</comment>
<evidence type="ECO:0000256" key="1">
    <source>
        <dbReference type="ARBA" id="ARBA00023157"/>
    </source>
</evidence>
<dbReference type="InterPro" id="IPR001338">
    <property type="entry name" value="Class_I_Hydrophobin"/>
</dbReference>
<name>A0A179ILY6_CORDF</name>
<keyword evidence="2" id="KW-0964">Secreted</keyword>
<keyword evidence="1 2" id="KW-1015">Disulfide bond</keyword>
<protein>
    <recommendedName>
        <fullName evidence="2">Hydrophobin</fullName>
    </recommendedName>
</protein>
<dbReference type="SMART" id="SM00075">
    <property type="entry name" value="HYDRO"/>
    <property type="match status" value="1"/>
</dbReference>
<dbReference type="Proteomes" id="UP000243081">
    <property type="component" value="Unassembled WGS sequence"/>
</dbReference>
<dbReference type="OMA" id="QAQSKCG"/>
<evidence type="ECO:0000256" key="2">
    <source>
        <dbReference type="RuleBase" id="RU365009"/>
    </source>
</evidence>
<gene>
    <name evidence="4" type="ORF">LLEC1_03345</name>
</gene>
<dbReference type="GO" id="GO:0005199">
    <property type="term" value="F:structural constituent of cell wall"/>
    <property type="evidence" value="ECO:0007669"/>
    <property type="project" value="InterPro"/>
</dbReference>
<evidence type="ECO:0000313" key="4">
    <source>
        <dbReference type="EMBL" id="OAR02720.1"/>
    </source>
</evidence>
<keyword evidence="5" id="KW-1185">Reference proteome</keyword>
<comment type="caution">
    <text evidence="4">The sequence shown here is derived from an EMBL/GenBank/DDBJ whole genome shotgun (WGS) entry which is preliminary data.</text>
</comment>
<reference evidence="4 5" key="1">
    <citation type="submission" date="2016-03" db="EMBL/GenBank/DDBJ databases">
        <title>Fine-scale spatial genetic structure of a fungal parasite of coffee scale insects.</title>
        <authorList>
            <person name="Jackson D."/>
            <person name="Zemenick K.A."/>
            <person name="Malloure B."/>
            <person name="Quandt C.A."/>
            <person name="James T.Y."/>
        </authorList>
    </citation>
    <scope>NUCLEOTIDE SEQUENCE [LARGE SCALE GENOMIC DNA]</scope>
    <source>
        <strain evidence="4 5">UM487</strain>
    </source>
</reference>
<sequence length="160" mass="16137">MRFALAVTTLVAAVTAAPGADVTVANKMATMSVGDATEQCGSDYQIYCCNELDDKDKQPQDMLGKPPGGPDGPGGPMPPGQSPKPNLLGGLLGVVLGPDGIVSHLLGQCTRIDVAIIGAADTLSSQCRARAACCRNTPSVAYGGLVNVALPCIALDSLVG</sequence>
<accession>A0A179ILY6</accession>
<keyword evidence="2" id="KW-0732">Signal</keyword>
<keyword evidence="2" id="KW-0134">Cell wall</keyword>
<evidence type="ECO:0000313" key="5">
    <source>
        <dbReference type="Proteomes" id="UP000243081"/>
    </source>
</evidence>
<comment type="similarity">
    <text evidence="2">Belongs to the fungal hydrophobin family.</text>
</comment>
<evidence type="ECO:0000256" key="3">
    <source>
        <dbReference type="SAM" id="MobiDB-lite"/>
    </source>
</evidence>
<dbReference type="GO" id="GO:0009277">
    <property type="term" value="C:fungal-type cell wall"/>
    <property type="evidence" value="ECO:0007669"/>
    <property type="project" value="InterPro"/>
</dbReference>
<organism evidence="4 5">
    <name type="scientific">Cordyceps confragosa</name>
    <name type="common">Lecanicillium lecanii</name>
    <dbReference type="NCBI Taxonomy" id="2714763"/>
    <lineage>
        <taxon>Eukaryota</taxon>
        <taxon>Fungi</taxon>
        <taxon>Dikarya</taxon>
        <taxon>Ascomycota</taxon>
        <taxon>Pezizomycotina</taxon>
        <taxon>Sordariomycetes</taxon>
        <taxon>Hypocreomycetidae</taxon>
        <taxon>Hypocreales</taxon>
        <taxon>Cordycipitaceae</taxon>
        <taxon>Akanthomyces</taxon>
    </lineage>
</organism>
<dbReference type="OrthoDB" id="4225815at2759"/>
<feature type="region of interest" description="Disordered" evidence="3">
    <location>
        <begin position="55"/>
        <end position="83"/>
    </location>
</feature>
<dbReference type="EMBL" id="LUKN01000552">
    <property type="protein sequence ID" value="OAR02720.1"/>
    <property type="molecule type" value="Genomic_DNA"/>
</dbReference>
<proteinExistence type="inferred from homology"/>
<dbReference type="AlphaFoldDB" id="A0A179ILY6"/>
<dbReference type="Pfam" id="PF01185">
    <property type="entry name" value="Hydrophobin"/>
    <property type="match status" value="1"/>
</dbReference>
<feature type="compositionally biased region" description="Pro residues" evidence="3">
    <location>
        <begin position="67"/>
        <end position="82"/>
    </location>
</feature>